<comment type="caution">
    <text evidence="1">The sequence shown here is derived from an EMBL/GenBank/DDBJ whole genome shotgun (WGS) entry which is preliminary data.</text>
</comment>
<protein>
    <submittedName>
        <fullName evidence="1">Uncharacterized protein</fullName>
    </submittedName>
</protein>
<dbReference type="EMBL" id="CM056741">
    <property type="protein sequence ID" value="KAJ8682458.1"/>
    <property type="molecule type" value="Genomic_DNA"/>
</dbReference>
<sequence>MDKDYGYCTFMNQNRTITDKNNQMSLRDAIRSRNTDLVRRLIACGAEANGYTSNISYHRPLHLAVISRSTEIVQILLDGGADVNILSQDGETSLTLAAKLENNSIVDLLLTHNVKNIEDAFYNLSHLHVSCMRNKFNVAKKLLMLNQGSDINKAVKENSMCWPGYTALHFAVHYGCYETVDVLLKCGADITAKEARQMTPLQLAHLHRNEDIIDLILRQHIYEHRNPEHDAQPSHFHIACSRDNPSIVEHFLRSGVDVNLRTKSPHSYDWRPIDFALYYECPKVTQLLLKSNVKLFGFEFSKLLKCAFMMGNTVMHELITKRNISSSPVRQTCRDLTKLHHACIQDDTVKIEELFSDDEISAPSDFNLPIWTGRTALHLAVQCNSASVTEFLLDHGANCMVQDSEGNTPLHISFKSRFHGVFSKILEHFNSGFQNLTDESGLSVLHILCTTTKVETIESLISQGTDINAQVSNESVCWAGFTPLHFATKFRQQKAIILLLKSGANISIKNSMHLSPTGLLVDHLQQYFYDAEIESTISEILQTIFSSLERSTLHCDLEPMSLLHALCLKKTDPTVFQDHLRLYTDKIDVLTHLPNSPKLHGCTALHFAMQRQYFAQAKILVQHGADPLLINFNGETPLESGASEFGLFEWNDDDLDSLFPLHVPIENYKTSHFHLACCLGLSNTVGHVLNKASDKNSKMRFINSLNDAGQTPLLSLLVENEISNERAKKEFTLFLLENGADVNAKDFEFKTPLHWTEHPEDFDVVRTLVSYGADINAQNVYGQTPLYVLFRGSLLSRDNSKIIEYILENGGDINILDENGKTCMVQTHQMYQSRRENDNMIKNSVVTFLKHAKKLDVLGLHVNQVNKEAYAEYLRRFHEVFNEATFVDHCNKELESLANVKIDSWTTLKDILCKRPDQMALYCDNLVLQTVATSNEISEKFPNYGFLVKLQLKYGNECKKALLVLSRTGLPYVCLEIICKYLSKSDLRNVVLSTKISDK</sequence>
<evidence type="ECO:0000313" key="1">
    <source>
        <dbReference type="EMBL" id="KAJ8682458.1"/>
    </source>
</evidence>
<evidence type="ECO:0000313" key="2">
    <source>
        <dbReference type="Proteomes" id="UP001239111"/>
    </source>
</evidence>
<organism evidence="1 2">
    <name type="scientific">Eretmocerus hayati</name>
    <dbReference type="NCBI Taxonomy" id="131215"/>
    <lineage>
        <taxon>Eukaryota</taxon>
        <taxon>Metazoa</taxon>
        <taxon>Ecdysozoa</taxon>
        <taxon>Arthropoda</taxon>
        <taxon>Hexapoda</taxon>
        <taxon>Insecta</taxon>
        <taxon>Pterygota</taxon>
        <taxon>Neoptera</taxon>
        <taxon>Endopterygota</taxon>
        <taxon>Hymenoptera</taxon>
        <taxon>Apocrita</taxon>
        <taxon>Proctotrupomorpha</taxon>
        <taxon>Chalcidoidea</taxon>
        <taxon>Aphelinidae</taxon>
        <taxon>Aphelininae</taxon>
        <taxon>Eretmocerus</taxon>
    </lineage>
</organism>
<reference evidence="1" key="1">
    <citation type="submission" date="2023-04" db="EMBL/GenBank/DDBJ databases">
        <title>A chromosome-level genome assembly of the parasitoid wasp Eretmocerus hayati.</title>
        <authorList>
            <person name="Zhong Y."/>
            <person name="Liu S."/>
            <person name="Liu Y."/>
        </authorList>
    </citation>
    <scope>NUCLEOTIDE SEQUENCE</scope>
    <source>
        <strain evidence="1">ZJU_SS_LIU_2023</strain>
    </source>
</reference>
<name>A0ACC2PHA2_9HYME</name>
<proteinExistence type="predicted"/>
<dbReference type="Proteomes" id="UP001239111">
    <property type="component" value="Chromosome 1"/>
</dbReference>
<accession>A0ACC2PHA2</accession>
<keyword evidence="2" id="KW-1185">Reference proteome</keyword>
<gene>
    <name evidence="1" type="ORF">QAD02_018250</name>
</gene>